<organism evidence="3">
    <name type="scientific">Babesia bigemina</name>
    <dbReference type="NCBI Taxonomy" id="5866"/>
    <lineage>
        <taxon>Eukaryota</taxon>
        <taxon>Sar</taxon>
        <taxon>Alveolata</taxon>
        <taxon>Apicomplexa</taxon>
        <taxon>Aconoidasida</taxon>
        <taxon>Piroplasmida</taxon>
        <taxon>Babesiidae</taxon>
        <taxon>Babesia</taxon>
    </lineage>
</organism>
<feature type="coiled-coil region" evidence="1">
    <location>
        <begin position="152"/>
        <end position="186"/>
    </location>
</feature>
<evidence type="ECO:0008006" key="4">
    <source>
        <dbReference type="Google" id="ProtNLM"/>
    </source>
</evidence>
<dbReference type="EMBL" id="LK055272">
    <property type="protein sequence ID" value="CDR71967.1"/>
    <property type="molecule type" value="Genomic_DNA"/>
</dbReference>
<protein>
    <recommendedName>
        <fullName evidence="4">C3H1-type domain-containing protein</fullName>
    </recommendedName>
</protein>
<keyword evidence="2" id="KW-1133">Transmembrane helix</keyword>
<dbReference type="KEGG" id="bbig:BBBOND_0006290"/>
<name>A0A061BKK7_BABBI</name>
<dbReference type="VEuPathDB" id="PiroplasmaDB:BBBOND_0006290"/>
<gene>
    <name evidence="3" type="ORF">BBBOND_0006290</name>
</gene>
<evidence type="ECO:0000256" key="1">
    <source>
        <dbReference type="SAM" id="Coils"/>
    </source>
</evidence>
<evidence type="ECO:0000256" key="2">
    <source>
        <dbReference type="SAM" id="Phobius"/>
    </source>
</evidence>
<keyword evidence="2" id="KW-0472">Membrane</keyword>
<evidence type="ECO:0000313" key="3">
    <source>
        <dbReference type="EMBL" id="CDR71967.1"/>
    </source>
</evidence>
<dbReference type="GeneID" id="24562184"/>
<keyword evidence="2" id="KW-0812">Transmembrane</keyword>
<accession>A0A061BKK7</accession>
<dbReference type="RefSeq" id="XP_012770909.1">
    <property type="nucleotide sequence ID" value="XM_012915455.1"/>
</dbReference>
<reference evidence="3" key="1">
    <citation type="journal article" date="2014" name="Nucleic Acids Res.">
        <title>The evolutionary dynamics of variant antigen genes in Babesia reveal a history of genomic innovation underlying host-parasite interaction.</title>
        <authorList>
            <person name="Jackson A.P."/>
            <person name="Otto T.D."/>
            <person name="Darby A."/>
            <person name="Ramaprasad A."/>
            <person name="Xia D."/>
            <person name="Echaide I.E."/>
            <person name="Farber M."/>
            <person name="Gahlot S."/>
            <person name="Gamble J."/>
            <person name="Gupta D."/>
            <person name="Gupta Y."/>
            <person name="Jackson L."/>
            <person name="Malandrin L."/>
            <person name="Malas T.B."/>
            <person name="Moussa E."/>
            <person name="Nair M."/>
            <person name="Reid AJ."/>
            <person name="Sanders M."/>
            <person name="Sharma J."/>
            <person name="Tracey A."/>
            <person name="Quail M.A."/>
            <person name="Weir W."/>
            <person name="Wastling J.M."/>
            <person name="Hall N."/>
            <person name="Willadsen P."/>
            <person name="Lingelbach K."/>
            <person name="Shiels B."/>
            <person name="Tait A."/>
            <person name="Berriman M."/>
            <person name="Allred D.R."/>
            <person name="Pain A."/>
        </authorList>
    </citation>
    <scope>NUCLEOTIDE SEQUENCE</scope>
    <source>
        <strain evidence="3">Bond</strain>
    </source>
</reference>
<sequence>MGFLSGVLGAVKDDPSVKTYTLITELDLNKILDNMHNGVYGFGVCIDHVMRVLHDYVAELNKRTEAVNSKLATLRDDKISAKITEIDATQNLEKQLQRWQSTVDGISSTVTEIENDVDTLDIALKMKITREMNQIAGAVHVLKNTAFGAKFAEQAKRVDDELRKQKKRLQNDINRQSENVKYMLEQKFTMILDGIHELNKTRKDRFKIINGLLEEALKQAGRLDVDYKSYITFYFDTIRNAVEEIHRNLKSNTLAMSNLAAFAHEEFDAIRKGVQKNGTTETNEESIENKWEALQAHIRKLVDGIYVESEQASNLGNIEKKVKDYAKTFEGESFKAKVEQWLEDVFKSGEPVYSSIDAYAHTNVTKSYFRSNGQLKATQNVIKHIRDTINERLQLVITGVTKVQNTEGSDIHKRVANIKKCLRSFVDQINTHMNATEFRKSEVVKKVVALIEKDSTIVNTAKQDQHDKSLLTSAIYRIAPQLVEKASKATTELVWLSVDDSKATVNANCAIAKEIDEAISKVKDIGKQFVEGGTKDKFGKALDDALMTVKRQIEMLGRTLDKHTGSIKTTVNTIETEVSKKLEMLNNGNAESDSIKQMGDKAAGKIEELYKVLFDKLNGIFVAVDRTNETFDITMKAFRTSVENAYRESTDAMQTLRVDLTESAEQAFNKVSDEMQILFADNHRAHLNALGALVNEPISVINKIINDDLNTGVKGLLKLMLKDDGDMLLKLKNHTDLVTSEKLPNLSWRFKDYVDAIAMYVEYQAKTPHMPKEDTQQSVHVKNIKDKFDDLLQHLCLHDKKRNCVFDDKFSKLCNHLSSSLDPQALPDAGRPVLKALRDGMLGFVEELEKGYVSRYDGGESIKQWVSKGEKEVLTPEGKNGAKVFLTILGILLNDLMSLSETCKQAQFKPIHSAYNKYNSIIADFFSSHGYKVPKLRDSHESELSNKQECTGTDIYRKINDKKFSIFQIAHLQQWLTEKNKEWYIATSDVTKMSLLDILHFLYDCLENYYSVSHLRHIERPKSPSSVYDMLRWLTGLPHNTVFAKVSVGDIGQLFEKPEEEKNDDTVGISVVDDDEQLPAYPAPVTAANIRGALQNVCVDAEDVLIGILGYGHAEGIYAVDFNTNPDGFSYPAAPGACFDMLVDILKRLYDQLFFLFIQCQRTYEANSWRDCWYGRGIAGSSWTCNEKQCANQNCPQIADQKADQKRDQIAKQTCDQHPNCGLKSPLQSFLEDGLQGFLPHSFTKPGCKLECTVSNHRGLPCKTPMGFKDISVTASHTRKGEHLMRALEGFCGESDSPLNKLCGDLACLLQQPPQNLGDMFAFYFCFVNGWGKNAPLHKSNAFIDAVRKANFGDYSKTLEIAPLFENSHHMRNQESTHTKGDLYCLYSCDYEGEVQITCGRYMAPIGLKTWHVFSSQNADKYLSWIIYLTETFYSYLENLYKECCEKCNKKGTRCHDTRCVKNCHVKSYYEAQESATESAKTAKPVALSTQKQHDQLCKTIARCPFSRPTLYKYGFVLNSLTNLSGAEYIETKRTCGDLCKTLERVLNKKESAEAPLATLIYRTIPNFLWEIRKPFSYLVLALWLLSLLYLLHIMVIRLDLLHIKSHLHSPSSHRISAQSLLAAARVNKLGRVFYLQP</sequence>
<dbReference type="OrthoDB" id="10254720at2759"/>
<keyword evidence="1" id="KW-0175">Coiled coil</keyword>
<feature type="transmembrane region" description="Helical" evidence="2">
    <location>
        <begin position="1576"/>
        <end position="1597"/>
    </location>
</feature>
<reference evidence="3" key="2">
    <citation type="submission" date="2014-06" db="EMBL/GenBank/DDBJ databases">
        <authorList>
            <person name="Aslett M."/>
            <person name="De Silva Nishadi"/>
        </authorList>
    </citation>
    <scope>NUCLEOTIDE SEQUENCE</scope>
    <source>
        <strain evidence="3">Bond</strain>
    </source>
</reference>
<proteinExistence type="predicted"/>